<dbReference type="InterPro" id="IPR017441">
    <property type="entry name" value="Protein_kinase_ATP_BS"/>
</dbReference>
<dbReference type="GO" id="GO:0007165">
    <property type="term" value="P:signal transduction"/>
    <property type="evidence" value="ECO:0007669"/>
    <property type="project" value="TreeGrafter"/>
</dbReference>
<protein>
    <submittedName>
        <fullName evidence="9">Kinase-like domain-containing protein</fullName>
    </submittedName>
</protein>
<feature type="binding site" evidence="6">
    <location>
        <position position="66"/>
    </location>
    <ligand>
        <name>ATP</name>
        <dbReference type="ChEBI" id="CHEBI:30616"/>
    </ligand>
</feature>
<evidence type="ECO:0000256" key="2">
    <source>
        <dbReference type="ARBA" id="ARBA00022679"/>
    </source>
</evidence>
<keyword evidence="3 6" id="KW-0547">Nucleotide-binding</keyword>
<name>A0A550CIG2_9AGAR</name>
<dbReference type="InterPro" id="IPR008271">
    <property type="entry name" value="Ser/Thr_kinase_AS"/>
</dbReference>
<dbReference type="InterPro" id="IPR011009">
    <property type="entry name" value="Kinase-like_dom_sf"/>
</dbReference>
<evidence type="ECO:0000256" key="5">
    <source>
        <dbReference type="ARBA" id="ARBA00022840"/>
    </source>
</evidence>
<evidence type="ECO:0000313" key="9">
    <source>
        <dbReference type="EMBL" id="TRM64579.1"/>
    </source>
</evidence>
<feature type="domain" description="Protein kinase" evidence="8">
    <location>
        <begin position="32"/>
        <end position="364"/>
    </location>
</feature>
<organism evidence="9 10">
    <name type="scientific">Schizophyllum amplum</name>
    <dbReference type="NCBI Taxonomy" id="97359"/>
    <lineage>
        <taxon>Eukaryota</taxon>
        <taxon>Fungi</taxon>
        <taxon>Dikarya</taxon>
        <taxon>Basidiomycota</taxon>
        <taxon>Agaricomycotina</taxon>
        <taxon>Agaricomycetes</taxon>
        <taxon>Agaricomycetidae</taxon>
        <taxon>Agaricales</taxon>
        <taxon>Schizophyllaceae</taxon>
        <taxon>Schizophyllum</taxon>
    </lineage>
</organism>
<evidence type="ECO:0000256" key="7">
    <source>
        <dbReference type="SAM" id="MobiDB-lite"/>
    </source>
</evidence>
<proteinExistence type="predicted"/>
<feature type="region of interest" description="Disordered" evidence="7">
    <location>
        <begin position="418"/>
        <end position="629"/>
    </location>
</feature>
<dbReference type="AlphaFoldDB" id="A0A550CIG2"/>
<evidence type="ECO:0000256" key="6">
    <source>
        <dbReference type="PROSITE-ProRule" id="PRU10141"/>
    </source>
</evidence>
<evidence type="ECO:0000256" key="1">
    <source>
        <dbReference type="ARBA" id="ARBA00022527"/>
    </source>
</evidence>
<keyword evidence="10" id="KW-1185">Reference proteome</keyword>
<sequence>MTPPPRSPIALEPHRIPTTERLIKNRAQLNQYNIISVIGAGYHGKVYYAKKVKDQYPVGVRRVAIKALRRDTPQDRTRLLRRNALPKSGHTPVGDKLGAAEPEIRREIAIMKKLTHAHVVRLYEVIDDRMQDKIYMVMEYLAGGEVTWTSNEQPILTVDQTRRIIRDAILGLEYLHYQGIIHRDIKPANLLYSRDRSVVKIADFGISQFSKPLRIESAGKVAANDIVDPILLESKGLSRAGTPSFLPPELVSEHAGPRPPITKAVDIWALGVTLYCLLFGILPWRPDPDIPVQAKQYNVWKKIADDDWEALPTMGADLMPTGGRHPSADSTETGANIIRLLDHFLQKDPAKRVTLEQAKQNDWVLHRIAGPDKWLEVTSQGKIDVDDHETTAAVSTVRFRWTWGARLGLGRRLSQLLGRRKSPAREATGATSRSAVLGHRPSGSLHSKATSPLRRHPKRLPSLSSRNLRSKSSDRYPTPPTARPHTPNSLNGVPGSGVLKSYYRRGSDIFTPESRKSSGSRPPSPAPSDRRRSRLDFLTNMLRPVTPVSSSPDTSSPTTTRSATWGRSSIRSKRQALREMPSGSIASTSRRSEDVPGRRRRGKTSGLDAAHRASSWGYDDDPDIATPSFFDAGQDFEEVVQHQHRAGIDDDDDDDDSWSSSDSDNMSPGDISDDEFENHATRTPLVLPSDGEDDEDPPENVRFEYESTAEDDDEGLMISPKKRRPTQA</sequence>
<gene>
    <name evidence="9" type="ORF">BD626DRAFT_492288</name>
</gene>
<dbReference type="EMBL" id="VDMD01000007">
    <property type="protein sequence ID" value="TRM64579.1"/>
    <property type="molecule type" value="Genomic_DNA"/>
</dbReference>
<dbReference type="PANTHER" id="PTHR43895">
    <property type="entry name" value="CALCIUM/CALMODULIN-DEPENDENT PROTEIN KINASE KINASE-RELATED"/>
    <property type="match status" value="1"/>
</dbReference>
<dbReference type="GO" id="GO:0005524">
    <property type="term" value="F:ATP binding"/>
    <property type="evidence" value="ECO:0007669"/>
    <property type="project" value="UniProtKB-UniRule"/>
</dbReference>
<keyword evidence="2" id="KW-0808">Transferase</keyword>
<dbReference type="STRING" id="97359.A0A550CIG2"/>
<dbReference type="CDD" id="cd14008">
    <property type="entry name" value="STKc_LKB1_CaMKK"/>
    <property type="match status" value="1"/>
</dbReference>
<dbReference type="Gene3D" id="3.30.200.20">
    <property type="entry name" value="Phosphorylase Kinase, domain 1"/>
    <property type="match status" value="1"/>
</dbReference>
<dbReference type="Proteomes" id="UP000320762">
    <property type="component" value="Unassembled WGS sequence"/>
</dbReference>
<comment type="caution">
    <text evidence="9">The sequence shown here is derived from an EMBL/GenBank/DDBJ whole genome shotgun (WGS) entry which is preliminary data.</text>
</comment>
<accession>A0A550CIG2</accession>
<evidence type="ECO:0000256" key="3">
    <source>
        <dbReference type="ARBA" id="ARBA00022741"/>
    </source>
</evidence>
<dbReference type="PROSITE" id="PS00108">
    <property type="entry name" value="PROTEIN_KINASE_ST"/>
    <property type="match status" value="1"/>
</dbReference>
<evidence type="ECO:0000256" key="4">
    <source>
        <dbReference type="ARBA" id="ARBA00022777"/>
    </source>
</evidence>
<keyword evidence="5 6" id="KW-0067">ATP-binding</keyword>
<keyword evidence="1" id="KW-0723">Serine/threonine-protein kinase</keyword>
<dbReference type="OrthoDB" id="68483at2759"/>
<evidence type="ECO:0000259" key="8">
    <source>
        <dbReference type="PROSITE" id="PS50011"/>
    </source>
</evidence>
<keyword evidence="4 9" id="KW-0418">Kinase</keyword>
<dbReference type="SUPFAM" id="SSF56112">
    <property type="entry name" value="Protein kinase-like (PK-like)"/>
    <property type="match status" value="1"/>
</dbReference>
<evidence type="ECO:0000313" key="10">
    <source>
        <dbReference type="Proteomes" id="UP000320762"/>
    </source>
</evidence>
<dbReference type="Gene3D" id="1.10.510.10">
    <property type="entry name" value="Transferase(Phosphotransferase) domain 1"/>
    <property type="match status" value="1"/>
</dbReference>
<dbReference type="PROSITE" id="PS50011">
    <property type="entry name" value="PROTEIN_KINASE_DOM"/>
    <property type="match status" value="1"/>
</dbReference>
<dbReference type="SMART" id="SM00220">
    <property type="entry name" value="S_TKc"/>
    <property type="match status" value="1"/>
</dbReference>
<dbReference type="PANTHER" id="PTHR43895:SF152">
    <property type="entry name" value="SERINE_THREONINE-PROTEIN KINASE TOS3"/>
    <property type="match status" value="1"/>
</dbReference>
<dbReference type="GO" id="GO:0004674">
    <property type="term" value="F:protein serine/threonine kinase activity"/>
    <property type="evidence" value="ECO:0007669"/>
    <property type="project" value="UniProtKB-KW"/>
</dbReference>
<reference evidence="9 10" key="1">
    <citation type="journal article" date="2019" name="New Phytol.">
        <title>Comparative genomics reveals unique wood-decay strategies and fruiting body development in the Schizophyllaceae.</title>
        <authorList>
            <person name="Almasi E."/>
            <person name="Sahu N."/>
            <person name="Krizsan K."/>
            <person name="Balint B."/>
            <person name="Kovacs G.M."/>
            <person name="Kiss B."/>
            <person name="Cseklye J."/>
            <person name="Drula E."/>
            <person name="Henrissat B."/>
            <person name="Nagy I."/>
            <person name="Chovatia M."/>
            <person name="Adam C."/>
            <person name="LaButti K."/>
            <person name="Lipzen A."/>
            <person name="Riley R."/>
            <person name="Grigoriev I.V."/>
            <person name="Nagy L.G."/>
        </authorList>
    </citation>
    <scope>NUCLEOTIDE SEQUENCE [LARGE SCALE GENOMIC DNA]</scope>
    <source>
        <strain evidence="9 10">NL-1724</strain>
    </source>
</reference>
<dbReference type="InterPro" id="IPR000719">
    <property type="entry name" value="Prot_kinase_dom"/>
</dbReference>
<dbReference type="PROSITE" id="PS00107">
    <property type="entry name" value="PROTEIN_KINASE_ATP"/>
    <property type="match status" value="1"/>
</dbReference>
<feature type="compositionally biased region" description="Low complexity" evidence="7">
    <location>
        <begin position="543"/>
        <end position="564"/>
    </location>
</feature>
<feature type="region of interest" description="Disordered" evidence="7">
    <location>
        <begin position="642"/>
        <end position="728"/>
    </location>
</feature>
<dbReference type="Pfam" id="PF00069">
    <property type="entry name" value="Pkinase"/>
    <property type="match status" value="1"/>
</dbReference>